<protein>
    <submittedName>
        <fullName evidence="3">Ras-GEF domain-containing protein</fullName>
    </submittedName>
</protein>
<organism evidence="3">
    <name type="scientific">Schistosoma curassoni</name>
    <dbReference type="NCBI Taxonomy" id="6186"/>
    <lineage>
        <taxon>Eukaryota</taxon>
        <taxon>Metazoa</taxon>
        <taxon>Spiralia</taxon>
        <taxon>Lophotrochozoa</taxon>
        <taxon>Platyhelminthes</taxon>
        <taxon>Trematoda</taxon>
        <taxon>Digenea</taxon>
        <taxon>Strigeidida</taxon>
        <taxon>Schistosomatoidea</taxon>
        <taxon>Schistosomatidae</taxon>
        <taxon>Schistosoma</taxon>
    </lineage>
</organism>
<dbReference type="AlphaFoldDB" id="A0A183KXQ6"/>
<dbReference type="WBParaSite" id="SCUD_0001985501-mRNA-1">
    <property type="protein sequence ID" value="SCUD_0001985501-mRNA-1"/>
    <property type="gene ID" value="SCUD_0001985501"/>
</dbReference>
<sequence>MSILNHLEVEYPLAMERDGSTEDVSRLTNLIGREIVLQKDSNTPADVNFTDLIKAFYKDSHLNRYPQSILLLYATLEELVLDHIKCTNFECCVGGKFRKTIRQDIKDSTTSLRHPHPMRTQGYADNNSLRSCEAGHEDDHKFDICLSRGKSHSCNSSVFHNAKCSKCDD</sequence>
<name>A0A183KXQ6_9TREM</name>
<evidence type="ECO:0000313" key="3">
    <source>
        <dbReference type="WBParaSite" id="SCUD_0001985501-mRNA-1"/>
    </source>
</evidence>
<reference evidence="1 2" key="2">
    <citation type="submission" date="2018-11" db="EMBL/GenBank/DDBJ databases">
        <authorList>
            <consortium name="Pathogen Informatics"/>
        </authorList>
    </citation>
    <scope>NUCLEOTIDE SEQUENCE [LARGE SCALE GENOMIC DNA]</scope>
    <source>
        <strain evidence="1">Dakar</strain>
        <strain evidence="2">Dakar, Senegal</strain>
    </source>
</reference>
<keyword evidence="2" id="KW-1185">Reference proteome</keyword>
<proteinExistence type="predicted"/>
<reference evidence="3" key="1">
    <citation type="submission" date="2016-06" db="UniProtKB">
        <authorList>
            <consortium name="WormBaseParasite"/>
        </authorList>
    </citation>
    <scope>IDENTIFICATION</scope>
</reference>
<accession>A0A183KXQ6</accession>
<evidence type="ECO:0000313" key="2">
    <source>
        <dbReference type="Proteomes" id="UP000279833"/>
    </source>
</evidence>
<dbReference type="EMBL" id="UZAK01043244">
    <property type="protein sequence ID" value="VDP70451.1"/>
    <property type="molecule type" value="Genomic_DNA"/>
</dbReference>
<dbReference type="Proteomes" id="UP000279833">
    <property type="component" value="Unassembled WGS sequence"/>
</dbReference>
<gene>
    <name evidence="1" type="ORF">SCUD_LOCUS19852</name>
</gene>
<evidence type="ECO:0000313" key="1">
    <source>
        <dbReference type="EMBL" id="VDP70451.1"/>
    </source>
</evidence>